<keyword evidence="3" id="KW-1185">Reference proteome</keyword>
<reference evidence="3" key="1">
    <citation type="journal article" date="2019" name="Int. J. Syst. Evol. Microbiol.">
        <title>The Global Catalogue of Microorganisms (GCM) 10K type strain sequencing project: providing services to taxonomists for standard genome sequencing and annotation.</title>
        <authorList>
            <consortium name="The Broad Institute Genomics Platform"/>
            <consortium name="The Broad Institute Genome Sequencing Center for Infectious Disease"/>
            <person name="Wu L."/>
            <person name="Ma J."/>
        </authorList>
    </citation>
    <scope>NUCLEOTIDE SEQUENCE [LARGE SCALE GENOMIC DNA]</scope>
    <source>
        <strain evidence="3">KCTC 42899</strain>
    </source>
</reference>
<accession>A0ABV7R0Z3</accession>
<organism evidence="2 3">
    <name type="scientific">Paracoccus mangrovi</name>
    <dbReference type="NCBI Taxonomy" id="1715645"/>
    <lineage>
        <taxon>Bacteria</taxon>
        <taxon>Pseudomonadati</taxon>
        <taxon>Pseudomonadota</taxon>
        <taxon>Alphaproteobacteria</taxon>
        <taxon>Rhodobacterales</taxon>
        <taxon>Paracoccaceae</taxon>
        <taxon>Paracoccus</taxon>
    </lineage>
</organism>
<feature type="domain" description="DUF2268" evidence="1">
    <location>
        <begin position="47"/>
        <end position="193"/>
    </location>
</feature>
<name>A0ABV7R0Z3_9RHOB</name>
<keyword evidence="2" id="KW-0378">Hydrolase</keyword>
<dbReference type="RefSeq" id="WP_377743321.1">
    <property type="nucleotide sequence ID" value="NZ_JBHRXJ010000003.1"/>
</dbReference>
<dbReference type="Pfam" id="PF10026">
    <property type="entry name" value="DUF2268"/>
    <property type="match status" value="1"/>
</dbReference>
<dbReference type="Proteomes" id="UP001595721">
    <property type="component" value="Unassembled WGS sequence"/>
</dbReference>
<evidence type="ECO:0000313" key="2">
    <source>
        <dbReference type="EMBL" id="MFC3527783.1"/>
    </source>
</evidence>
<keyword evidence="2" id="KW-0645">Protease</keyword>
<evidence type="ECO:0000259" key="1">
    <source>
        <dbReference type="Pfam" id="PF10026"/>
    </source>
</evidence>
<protein>
    <submittedName>
        <fullName evidence="2">DUF2268 domain-containing putative Zn-dependent protease</fullName>
    </submittedName>
</protein>
<evidence type="ECO:0000313" key="3">
    <source>
        <dbReference type="Proteomes" id="UP001595721"/>
    </source>
</evidence>
<dbReference type="InterPro" id="IPR018728">
    <property type="entry name" value="DUF2268"/>
</dbReference>
<proteinExistence type="predicted"/>
<dbReference type="GO" id="GO:0006508">
    <property type="term" value="P:proteolysis"/>
    <property type="evidence" value="ECO:0007669"/>
    <property type="project" value="UniProtKB-KW"/>
</dbReference>
<gene>
    <name evidence="2" type="ORF">ACFOMH_06305</name>
</gene>
<sequence>MTVWNIHFLNARDDLTGVLPEIRAAARDAVARVADHAELPRFDLVLRAQVEGVIPDWGLRGAAPAPGVIEIVLTPARFDPDLMVRTLVREFHHLIRRDGPNPGRSLGDALVGAGLAGHFVLQVLGGKPDPWDATAPASGLARRAIKEWSRLDFSHDDWFLGKGDIRKWSGYGLGHKLVAEFMTRNPGENAVTLAHRKADDFRAIVRQMVDGENGGAEPSEKD</sequence>
<dbReference type="EMBL" id="JBHRXJ010000003">
    <property type="protein sequence ID" value="MFC3527783.1"/>
    <property type="molecule type" value="Genomic_DNA"/>
</dbReference>
<dbReference type="GO" id="GO:0008233">
    <property type="term" value="F:peptidase activity"/>
    <property type="evidence" value="ECO:0007669"/>
    <property type="project" value="UniProtKB-KW"/>
</dbReference>
<comment type="caution">
    <text evidence="2">The sequence shown here is derived from an EMBL/GenBank/DDBJ whole genome shotgun (WGS) entry which is preliminary data.</text>
</comment>